<protein>
    <submittedName>
        <fullName evidence="2">Uncharacterized protein</fullName>
    </submittedName>
</protein>
<feature type="compositionally biased region" description="Polar residues" evidence="1">
    <location>
        <begin position="26"/>
        <end position="37"/>
    </location>
</feature>
<evidence type="ECO:0000256" key="1">
    <source>
        <dbReference type="SAM" id="MobiDB-lite"/>
    </source>
</evidence>
<sequence length="624" mass="64221">MAPSQAPEARVELGVGHRVWPRDDSGVQSTVYRTSDSPQHDSAAAYAAVVRAFEDPPRRHEGAPRLRAAEPSNPFAGPFSRSTAGSTLPPRPAAPREGSGRGEDGPGSGGRSRRRTSSRGPPSARDSASNADVGSHASNLDEFLRLRSGVEEPLGPGDHPGRVTFPSGDDQAALRAAALSRRSAARARQQQRQQREQRQQRQQPPEPRWPSAPDMGPFGAYRPDASLEAAAAAEAAFPADAADAAAADAAAAAARRANRFGGLVGRATRLHRAQGRPLVVDGSRTGAAAAAAPATAGFVGSTAGDSWVALGGLAMPAAVVVDDEGRRVATGVESFFEGASGRRAVSVLDVDRWCTSLEPASPSQVTNVGHVFGSPVSDAESLFHIHAAVSHSLCLRDAREALAGMLLQSTPGGFEDAISAESVLTLVRLAAVTDGLTGRGRGRSGSHANTRPSAAASAVAGGADAGAGADTGAGAGGFASAMLAELAGAAGGLRRTLPADAARRSAAPWTTLRTWCSRSPARLAATSPTRSPCSSARSVPSTDSPRASAPSRRWSSRRPTAPASTRALRPWSPRRPPASWRRRSAARPDAGKGGGVPVPRARPRAPACLPAWQGCLTRLLDSAA</sequence>
<accession>A0A7S0K4H3</accession>
<organism evidence="2">
    <name type="scientific">Cafeteria roenbergensis</name>
    <name type="common">Marine flagellate</name>
    <dbReference type="NCBI Taxonomy" id="33653"/>
    <lineage>
        <taxon>Eukaryota</taxon>
        <taxon>Sar</taxon>
        <taxon>Stramenopiles</taxon>
        <taxon>Bigyra</taxon>
        <taxon>Opalozoa</taxon>
        <taxon>Bicosoecida</taxon>
        <taxon>Cafeteriaceae</taxon>
        <taxon>Cafeteria</taxon>
    </lineage>
</organism>
<proteinExistence type="predicted"/>
<reference evidence="2" key="1">
    <citation type="submission" date="2021-01" db="EMBL/GenBank/DDBJ databases">
        <authorList>
            <person name="Corre E."/>
            <person name="Pelletier E."/>
            <person name="Niang G."/>
            <person name="Scheremetjew M."/>
            <person name="Finn R."/>
            <person name="Kale V."/>
            <person name="Holt S."/>
            <person name="Cochrane G."/>
            <person name="Meng A."/>
            <person name="Brown T."/>
            <person name="Cohen L."/>
        </authorList>
    </citation>
    <scope>NUCLEOTIDE SEQUENCE</scope>
    <source>
        <strain evidence="2">E4-10</strain>
    </source>
</reference>
<feature type="compositionally biased region" description="Low complexity" evidence="1">
    <location>
        <begin position="171"/>
        <end position="192"/>
    </location>
</feature>
<feature type="region of interest" description="Disordered" evidence="1">
    <location>
        <begin position="521"/>
        <end position="605"/>
    </location>
</feature>
<feature type="compositionally biased region" description="Polar residues" evidence="1">
    <location>
        <begin position="526"/>
        <end position="539"/>
    </location>
</feature>
<dbReference type="EMBL" id="HBET01020729">
    <property type="protein sequence ID" value="CAD8569734.1"/>
    <property type="molecule type" value="Transcribed_RNA"/>
</dbReference>
<evidence type="ECO:0000313" key="2">
    <source>
        <dbReference type="EMBL" id="CAD8569734.1"/>
    </source>
</evidence>
<name>A0A7S0K4H3_CAFRO</name>
<feature type="region of interest" description="Disordered" evidence="1">
    <location>
        <begin position="1"/>
        <end position="222"/>
    </location>
</feature>
<feature type="compositionally biased region" description="Basic and acidic residues" evidence="1">
    <location>
        <begin position="52"/>
        <end position="68"/>
    </location>
</feature>
<dbReference type="AlphaFoldDB" id="A0A7S0K4H3"/>
<gene>
    <name evidence="2" type="ORF">CROE0942_LOCUS14114</name>
</gene>
<feature type="compositionally biased region" description="Polar residues" evidence="1">
    <location>
        <begin position="126"/>
        <end position="138"/>
    </location>
</feature>
<feature type="compositionally biased region" description="Low complexity" evidence="1">
    <location>
        <begin position="540"/>
        <end position="564"/>
    </location>
</feature>